<evidence type="ECO:0000313" key="3">
    <source>
        <dbReference type="Proteomes" id="UP000268084"/>
    </source>
</evidence>
<dbReference type="Proteomes" id="UP000268084">
    <property type="component" value="Chromosome"/>
</dbReference>
<dbReference type="AlphaFoldDB" id="A0A3G8ZKH5"/>
<keyword evidence="1" id="KW-0812">Transmembrane</keyword>
<feature type="transmembrane region" description="Helical" evidence="1">
    <location>
        <begin position="79"/>
        <end position="100"/>
    </location>
</feature>
<evidence type="ECO:0000313" key="2">
    <source>
        <dbReference type="EMBL" id="AZI57688.1"/>
    </source>
</evidence>
<reference evidence="2 3" key="1">
    <citation type="submission" date="2018-11" db="EMBL/GenBank/DDBJ databases">
        <authorList>
            <person name="Da X."/>
        </authorList>
    </citation>
    <scope>NUCLEOTIDE SEQUENCE [LARGE SCALE GENOMIC DNA]</scope>
    <source>
        <strain evidence="2 3">S14-144</strain>
    </source>
</reference>
<dbReference type="KEGG" id="nak:EH165_05500"/>
<keyword evidence="3" id="KW-1185">Reference proteome</keyword>
<evidence type="ECO:0000256" key="1">
    <source>
        <dbReference type="SAM" id="Phobius"/>
    </source>
</evidence>
<organism evidence="2 3">
    <name type="scientific">Nakamurella antarctica</name>
    <dbReference type="NCBI Taxonomy" id="1902245"/>
    <lineage>
        <taxon>Bacteria</taxon>
        <taxon>Bacillati</taxon>
        <taxon>Actinomycetota</taxon>
        <taxon>Actinomycetes</taxon>
        <taxon>Nakamurellales</taxon>
        <taxon>Nakamurellaceae</taxon>
        <taxon>Nakamurella</taxon>
    </lineage>
</organism>
<proteinExistence type="predicted"/>
<gene>
    <name evidence="2" type="ORF">EH165_05500</name>
</gene>
<feature type="transmembrane region" description="Helical" evidence="1">
    <location>
        <begin position="21"/>
        <end position="40"/>
    </location>
</feature>
<keyword evidence="1" id="KW-1133">Transmembrane helix</keyword>
<keyword evidence="1" id="KW-0472">Membrane</keyword>
<protein>
    <submittedName>
        <fullName evidence="2">Uncharacterized protein</fullName>
    </submittedName>
</protein>
<feature type="transmembrane region" description="Helical" evidence="1">
    <location>
        <begin position="147"/>
        <end position="167"/>
    </location>
</feature>
<reference evidence="2 3" key="2">
    <citation type="submission" date="2018-12" db="EMBL/GenBank/DDBJ databases">
        <title>Nakamurella antarcticus sp. nov., isolated from Antarctica South Shetland Islands soil.</title>
        <authorList>
            <person name="Peng F."/>
        </authorList>
    </citation>
    <scope>NUCLEOTIDE SEQUENCE [LARGE SCALE GENOMIC DNA]</scope>
    <source>
        <strain evidence="2 3">S14-144</strain>
    </source>
</reference>
<feature type="transmembrane region" description="Helical" evidence="1">
    <location>
        <begin position="107"/>
        <end position="127"/>
    </location>
</feature>
<accession>A0A3G8ZKH5</accession>
<sequence length="169" mass="17030">MSWPVASDSAPRVYDQPRPHGLAAVLLIIGGACGVTQWFIKGYPVGQLQPVGGSSYSGSALLANLQEYSGETAFAITRVALLIVTIGGGGIVILALAMLLPVNHRPLGVAGLVLAAGAAVSAVWTISKASEVLGSAASSLLSSSDPGWYLMVATAVFGGLGSVAALARR</sequence>
<name>A0A3G8ZKH5_9ACTN</name>
<dbReference type="RefSeq" id="WP_124798373.1">
    <property type="nucleotide sequence ID" value="NZ_CP034170.1"/>
</dbReference>
<dbReference type="EMBL" id="CP034170">
    <property type="protein sequence ID" value="AZI57688.1"/>
    <property type="molecule type" value="Genomic_DNA"/>
</dbReference>